<keyword evidence="1 4" id="KW-0378">Hydrolase</keyword>
<dbReference type="InterPro" id="IPR013094">
    <property type="entry name" value="AB_hydrolase_3"/>
</dbReference>
<evidence type="ECO:0000256" key="1">
    <source>
        <dbReference type="ARBA" id="ARBA00022801"/>
    </source>
</evidence>
<proteinExistence type="predicted"/>
<accession>A0A7C8I7B0</accession>
<comment type="caution">
    <text evidence="4">The sequence shown here is derived from an EMBL/GenBank/DDBJ whole genome shotgun (WGS) entry which is preliminary data.</text>
</comment>
<evidence type="ECO:0000256" key="2">
    <source>
        <dbReference type="SAM" id="SignalP"/>
    </source>
</evidence>
<evidence type="ECO:0000313" key="5">
    <source>
        <dbReference type="Proteomes" id="UP000481861"/>
    </source>
</evidence>
<gene>
    <name evidence="4" type="ORF">BDV95DRAFT_496766</name>
</gene>
<dbReference type="EMBL" id="JAADJZ010000014">
    <property type="protein sequence ID" value="KAF2870032.1"/>
    <property type="molecule type" value="Genomic_DNA"/>
</dbReference>
<dbReference type="InterPro" id="IPR029058">
    <property type="entry name" value="AB_hydrolase_fold"/>
</dbReference>
<keyword evidence="2" id="KW-0732">Signal</keyword>
<dbReference type="Proteomes" id="UP000481861">
    <property type="component" value="Unassembled WGS sequence"/>
</dbReference>
<dbReference type="OrthoDB" id="2152029at2759"/>
<feature type="signal peptide" evidence="2">
    <location>
        <begin position="1"/>
        <end position="17"/>
    </location>
</feature>
<dbReference type="Pfam" id="PF07859">
    <property type="entry name" value="Abhydrolase_3"/>
    <property type="match status" value="1"/>
</dbReference>
<dbReference type="Gene3D" id="3.40.50.1820">
    <property type="entry name" value="alpha/beta hydrolase"/>
    <property type="match status" value="1"/>
</dbReference>
<dbReference type="PANTHER" id="PTHR48081">
    <property type="entry name" value="AB HYDROLASE SUPERFAMILY PROTEIN C4A8.06C"/>
    <property type="match status" value="1"/>
</dbReference>
<dbReference type="AlphaFoldDB" id="A0A7C8I7B0"/>
<feature type="chain" id="PRO_5028881852" evidence="2">
    <location>
        <begin position="18"/>
        <end position="365"/>
    </location>
</feature>
<feature type="domain" description="Alpha/beta hydrolase fold-3" evidence="3">
    <location>
        <begin position="90"/>
        <end position="313"/>
    </location>
</feature>
<feature type="non-terminal residue" evidence="4">
    <location>
        <position position="1"/>
    </location>
</feature>
<protein>
    <submittedName>
        <fullName evidence="4">Alpha/Beta hydrolase protein</fullName>
    </submittedName>
</protein>
<dbReference type="InterPro" id="IPR050300">
    <property type="entry name" value="GDXG_lipolytic_enzyme"/>
</dbReference>
<evidence type="ECO:0000259" key="3">
    <source>
        <dbReference type="Pfam" id="PF07859"/>
    </source>
</evidence>
<evidence type="ECO:0000313" key="4">
    <source>
        <dbReference type="EMBL" id="KAF2870032.1"/>
    </source>
</evidence>
<dbReference type="SUPFAM" id="SSF53474">
    <property type="entry name" value="alpha/beta-Hydrolases"/>
    <property type="match status" value="1"/>
</dbReference>
<dbReference type="PANTHER" id="PTHR48081:SF31">
    <property type="entry name" value="STERYL ACETYL HYDROLASE MUG81-RELATED"/>
    <property type="match status" value="1"/>
</dbReference>
<name>A0A7C8I7B0_9PLEO</name>
<keyword evidence="5" id="KW-1185">Reference proteome</keyword>
<organism evidence="4 5">
    <name type="scientific">Massariosphaeria phaeospora</name>
    <dbReference type="NCBI Taxonomy" id="100035"/>
    <lineage>
        <taxon>Eukaryota</taxon>
        <taxon>Fungi</taxon>
        <taxon>Dikarya</taxon>
        <taxon>Ascomycota</taxon>
        <taxon>Pezizomycotina</taxon>
        <taxon>Dothideomycetes</taxon>
        <taxon>Pleosporomycetidae</taxon>
        <taxon>Pleosporales</taxon>
        <taxon>Pleosporales incertae sedis</taxon>
        <taxon>Massariosphaeria</taxon>
    </lineage>
</organism>
<sequence>IVLAVLIRLATAPLRWSSWNGAPVLFKDVFYAAIRTMLEHITIAQARYMYKSTTDTYLDLCAETKAVPNSLHLDGVMCHWIGDEDADFVILFLHGGGYTQPCTIGHMQYFHRLISDLNAPTQPHSSASASASAAVLLPAYTLAPEAIFPTQLSQAATALSHLLTTRPPSRILLTGDSAGGALVLSLLSHILHPHPHPSLAIPRIALAAPLAGVCVYSPWVSFSTAHASFARNAQRDTLVPGMLRKWAAMFLGSARGEMPVKEVTEGDNYSEALLAGMGWWRGVHEKVGDVMVWAGEDEVFVDALREFGERFGEAWRVGGGEPEKATLEVARGEAHIGPIMDVMFKYEGKSRAQVVVEEWWVQRLA</sequence>
<reference evidence="4 5" key="1">
    <citation type="submission" date="2020-01" db="EMBL/GenBank/DDBJ databases">
        <authorList>
            <consortium name="DOE Joint Genome Institute"/>
            <person name="Haridas S."/>
            <person name="Albert R."/>
            <person name="Binder M."/>
            <person name="Bloem J."/>
            <person name="Labutti K."/>
            <person name="Salamov A."/>
            <person name="Andreopoulos B."/>
            <person name="Baker S.E."/>
            <person name="Barry K."/>
            <person name="Bills G."/>
            <person name="Bluhm B.H."/>
            <person name="Cannon C."/>
            <person name="Castanera R."/>
            <person name="Culley D.E."/>
            <person name="Daum C."/>
            <person name="Ezra D."/>
            <person name="Gonzalez J.B."/>
            <person name="Henrissat B."/>
            <person name="Kuo A."/>
            <person name="Liang C."/>
            <person name="Lipzen A."/>
            <person name="Lutzoni F."/>
            <person name="Magnuson J."/>
            <person name="Mondo S."/>
            <person name="Nolan M."/>
            <person name="Ohm R."/>
            <person name="Pangilinan J."/>
            <person name="Park H.-J.H."/>
            <person name="Ramirez L."/>
            <person name="Alfaro M."/>
            <person name="Sun H."/>
            <person name="Tritt A."/>
            <person name="Yoshinaga Y."/>
            <person name="Zwiers L.-H.L."/>
            <person name="Turgeon B.G."/>
            <person name="Goodwin S.B."/>
            <person name="Spatafora J.W."/>
            <person name="Crous P.W."/>
            <person name="Grigoriev I.V."/>
        </authorList>
    </citation>
    <scope>NUCLEOTIDE SEQUENCE [LARGE SCALE GENOMIC DNA]</scope>
    <source>
        <strain evidence="4 5">CBS 611.86</strain>
    </source>
</reference>
<dbReference type="GO" id="GO:0016787">
    <property type="term" value="F:hydrolase activity"/>
    <property type="evidence" value="ECO:0007669"/>
    <property type="project" value="UniProtKB-KW"/>
</dbReference>